<sequence>MKFLINKEREQILNGDYKPKARFTYVYALLKSQKVRKRKEIDYKKLSTSKLLSSKNYNKKLVEELKTRPFKKIIKYFETISPLKNELYYWHPSRKVNDPLTLLIKVHKQSELLKKIRTEKCEALIFKCRGFDKFESMLQERINMNELKVLNEDYNFFGKFWTIKKGKMQEFYDYMGKKGAITNKNRKTIDVVQRIITHPYWCDNTCAAPFSFLKMPCMKNLDFSVVECYSFLEIEIGERTVTVSFREFNGLLKKDKKYEAVWCALGVSYSETIEID</sequence>
<dbReference type="InParanoid" id="L2GWS7"/>
<accession>L2GWS7</accession>
<dbReference type="OMA" id="ITHPYWC"/>
<gene>
    <name evidence="1" type="ORF">VCUG_00369</name>
</gene>
<protein>
    <submittedName>
        <fullName evidence="1">Uncharacterized protein</fullName>
    </submittedName>
</protein>
<keyword evidence="2" id="KW-1185">Reference proteome</keyword>
<dbReference type="VEuPathDB" id="MicrosporidiaDB:VCUG_00369"/>
<dbReference type="HOGENOM" id="CLU_1009007_0_0_1"/>
<dbReference type="Proteomes" id="UP000011081">
    <property type="component" value="Unassembled WGS sequence"/>
</dbReference>
<evidence type="ECO:0000313" key="2">
    <source>
        <dbReference type="Proteomes" id="UP000011081"/>
    </source>
</evidence>
<dbReference type="AlphaFoldDB" id="L2GWS7"/>
<name>L2GWS7_VAVCU</name>
<dbReference type="OrthoDB" id="2190684at2759"/>
<organism evidence="1 2">
    <name type="scientific">Vavraia culicis (isolate floridensis)</name>
    <name type="common">Microsporidian parasite</name>
    <dbReference type="NCBI Taxonomy" id="948595"/>
    <lineage>
        <taxon>Eukaryota</taxon>
        <taxon>Fungi</taxon>
        <taxon>Fungi incertae sedis</taxon>
        <taxon>Microsporidia</taxon>
        <taxon>Pleistophoridae</taxon>
        <taxon>Vavraia</taxon>
    </lineage>
</organism>
<dbReference type="RefSeq" id="XP_008073388.1">
    <property type="nucleotide sequence ID" value="XM_008075197.1"/>
</dbReference>
<dbReference type="GeneID" id="19878256"/>
<proteinExistence type="predicted"/>
<reference evidence="2" key="1">
    <citation type="submission" date="2011-03" db="EMBL/GenBank/DDBJ databases">
        <title>The genome sequence of Vavraia culicis strain floridensis.</title>
        <authorList>
            <consortium name="The Broad Institute Genome Sequencing Platform"/>
            <person name="Cuomo C."/>
            <person name="Becnel J."/>
            <person name="Sanscrainte N."/>
            <person name="Young S.K."/>
            <person name="Zeng Q."/>
            <person name="Gargeya S."/>
            <person name="Fitzgerald M."/>
            <person name="Haas B."/>
            <person name="Abouelleil A."/>
            <person name="Alvarado L."/>
            <person name="Arachchi H.M."/>
            <person name="Berlin A."/>
            <person name="Chapman S.B."/>
            <person name="Gearin G."/>
            <person name="Goldberg J."/>
            <person name="Griggs A."/>
            <person name="Gujja S."/>
            <person name="Hansen M."/>
            <person name="Heiman D."/>
            <person name="Howarth C."/>
            <person name="Larimer J."/>
            <person name="Lui A."/>
            <person name="MacDonald P.J.P."/>
            <person name="McCowen C."/>
            <person name="Montmayeur A."/>
            <person name="Murphy C."/>
            <person name="Neiman D."/>
            <person name="Pearson M."/>
            <person name="Priest M."/>
            <person name="Roberts A."/>
            <person name="Saif S."/>
            <person name="Shea T."/>
            <person name="Sisk P."/>
            <person name="Stolte C."/>
            <person name="Sykes S."/>
            <person name="Wortman J."/>
            <person name="Nusbaum C."/>
            <person name="Birren B."/>
        </authorList>
    </citation>
    <scope>NUCLEOTIDE SEQUENCE [LARGE SCALE GENOMIC DNA]</scope>
    <source>
        <strain evidence="2">floridensis</strain>
    </source>
</reference>
<evidence type="ECO:0000313" key="1">
    <source>
        <dbReference type="EMBL" id="ELA48131.1"/>
    </source>
</evidence>
<dbReference type="EMBL" id="GL877407">
    <property type="protein sequence ID" value="ELA48131.1"/>
    <property type="molecule type" value="Genomic_DNA"/>
</dbReference>